<evidence type="ECO:0000313" key="1">
    <source>
        <dbReference type="EMBL" id="KAJ8002368.1"/>
    </source>
</evidence>
<accession>A0ACC2GF39</accession>
<name>A0ACC2GF39_DALPE</name>
<protein>
    <submittedName>
        <fullName evidence="1">Uncharacterized protein</fullName>
    </submittedName>
</protein>
<organism evidence="1 2">
    <name type="scientific">Dallia pectoralis</name>
    <name type="common">Alaska blackfish</name>
    <dbReference type="NCBI Taxonomy" id="75939"/>
    <lineage>
        <taxon>Eukaryota</taxon>
        <taxon>Metazoa</taxon>
        <taxon>Chordata</taxon>
        <taxon>Craniata</taxon>
        <taxon>Vertebrata</taxon>
        <taxon>Euteleostomi</taxon>
        <taxon>Actinopterygii</taxon>
        <taxon>Neopterygii</taxon>
        <taxon>Teleostei</taxon>
        <taxon>Protacanthopterygii</taxon>
        <taxon>Esociformes</taxon>
        <taxon>Umbridae</taxon>
        <taxon>Dallia</taxon>
    </lineage>
</organism>
<reference evidence="1" key="1">
    <citation type="submission" date="2021-05" db="EMBL/GenBank/DDBJ databases">
        <authorList>
            <person name="Pan Q."/>
            <person name="Jouanno E."/>
            <person name="Zahm M."/>
            <person name="Klopp C."/>
            <person name="Cabau C."/>
            <person name="Louis A."/>
            <person name="Berthelot C."/>
            <person name="Parey E."/>
            <person name="Roest Crollius H."/>
            <person name="Montfort J."/>
            <person name="Robinson-Rechavi M."/>
            <person name="Bouchez O."/>
            <person name="Lampietro C."/>
            <person name="Lopez Roques C."/>
            <person name="Donnadieu C."/>
            <person name="Postlethwait J."/>
            <person name="Bobe J."/>
            <person name="Dillon D."/>
            <person name="Chandos A."/>
            <person name="von Hippel F."/>
            <person name="Guiguen Y."/>
        </authorList>
    </citation>
    <scope>NUCLEOTIDE SEQUENCE</scope>
    <source>
        <strain evidence="1">YG-Jan2019</strain>
    </source>
</reference>
<gene>
    <name evidence="1" type="ORF">DPEC_G00179150</name>
</gene>
<dbReference type="EMBL" id="CM055741">
    <property type="protein sequence ID" value="KAJ8002368.1"/>
    <property type="molecule type" value="Genomic_DNA"/>
</dbReference>
<sequence>MAPSRVFISTNTVLRLCGSLLQLNWHCTSDQRYRRRILQGEDSEAVPKEIVETQSAADSTLSTPTRSPPAGRIEQSTLRTVPTGLTAKVDFLNSPMANMTNTLQEARNAAFNAMETLSALGVYKYIQSLAEWDQLVADATVAFVEDRVKEPLDQFSEGLNTLGLLESIRAQPQAVTSRRRENMVMICWRDFLIEIDGPLAPLSCQNVLQFVTGADDIPPLGFDPQPTSEFLGENKIYPEANTCGLVLRLPLHTD</sequence>
<evidence type="ECO:0000313" key="2">
    <source>
        <dbReference type="Proteomes" id="UP001157502"/>
    </source>
</evidence>
<keyword evidence="2" id="KW-1185">Reference proteome</keyword>
<comment type="caution">
    <text evidence="1">The sequence shown here is derived from an EMBL/GenBank/DDBJ whole genome shotgun (WGS) entry which is preliminary data.</text>
</comment>
<proteinExistence type="predicted"/>
<dbReference type="Proteomes" id="UP001157502">
    <property type="component" value="Chromosome 14"/>
</dbReference>